<evidence type="ECO:0000313" key="2">
    <source>
        <dbReference type="EMBL" id="CAD7598121.1"/>
    </source>
</evidence>
<accession>A0A7R9PMR6</accession>
<dbReference type="AlphaFoldDB" id="A0A7R9PMR6"/>
<dbReference type="EMBL" id="OE841974">
    <property type="protein sequence ID" value="CAD7598121.1"/>
    <property type="molecule type" value="Genomic_DNA"/>
</dbReference>
<feature type="compositionally biased region" description="Basic and acidic residues" evidence="1">
    <location>
        <begin position="55"/>
        <end position="65"/>
    </location>
</feature>
<proteinExistence type="predicted"/>
<gene>
    <name evidence="2" type="ORF">TGEB3V08_LOCUS6963</name>
</gene>
<evidence type="ECO:0000256" key="1">
    <source>
        <dbReference type="SAM" id="MobiDB-lite"/>
    </source>
</evidence>
<protein>
    <submittedName>
        <fullName evidence="2">Uncharacterized protein</fullName>
    </submittedName>
</protein>
<organism evidence="2">
    <name type="scientific">Timema genevievae</name>
    <name type="common">Walking stick</name>
    <dbReference type="NCBI Taxonomy" id="629358"/>
    <lineage>
        <taxon>Eukaryota</taxon>
        <taxon>Metazoa</taxon>
        <taxon>Ecdysozoa</taxon>
        <taxon>Arthropoda</taxon>
        <taxon>Hexapoda</taxon>
        <taxon>Insecta</taxon>
        <taxon>Pterygota</taxon>
        <taxon>Neoptera</taxon>
        <taxon>Polyneoptera</taxon>
        <taxon>Phasmatodea</taxon>
        <taxon>Timematodea</taxon>
        <taxon>Timematoidea</taxon>
        <taxon>Timematidae</taxon>
        <taxon>Timema</taxon>
    </lineage>
</organism>
<reference evidence="2" key="1">
    <citation type="submission" date="2020-11" db="EMBL/GenBank/DDBJ databases">
        <authorList>
            <person name="Tran Van P."/>
        </authorList>
    </citation>
    <scope>NUCLEOTIDE SEQUENCE</scope>
</reference>
<feature type="region of interest" description="Disordered" evidence="1">
    <location>
        <begin position="54"/>
        <end position="78"/>
    </location>
</feature>
<name>A0A7R9PMR6_TIMGE</name>
<sequence length="84" mass="9719">MISPLIGDIKLEDDQETVVDKDTIKENGVFHNHIRSGLYNKELRDSEALDVDETTLERQREEGHWGDQGSDEIMDSGVTYEHWM</sequence>